<keyword evidence="3" id="KW-1185">Reference proteome</keyword>
<dbReference type="AlphaFoldDB" id="A0A699Z5W4"/>
<evidence type="ECO:0000313" key="3">
    <source>
        <dbReference type="Proteomes" id="UP000485058"/>
    </source>
</evidence>
<evidence type="ECO:0000313" key="2">
    <source>
        <dbReference type="EMBL" id="GFH14728.1"/>
    </source>
</evidence>
<reference evidence="2 3" key="1">
    <citation type="submission" date="2020-02" db="EMBL/GenBank/DDBJ databases">
        <title>Draft genome sequence of Haematococcus lacustris strain NIES-144.</title>
        <authorList>
            <person name="Morimoto D."/>
            <person name="Nakagawa S."/>
            <person name="Yoshida T."/>
            <person name="Sawayama S."/>
        </authorList>
    </citation>
    <scope>NUCLEOTIDE SEQUENCE [LARGE SCALE GENOMIC DNA]</scope>
    <source>
        <strain evidence="2 3">NIES-144</strain>
    </source>
</reference>
<name>A0A699Z5W4_HAELA</name>
<dbReference type="Gene3D" id="2.115.10.20">
    <property type="entry name" value="Glycosyl hydrolase domain, family 43"/>
    <property type="match status" value="1"/>
</dbReference>
<protein>
    <submittedName>
        <fullName evidence="2">Uncharacterized protein</fullName>
    </submittedName>
</protein>
<feature type="signal peptide" evidence="1">
    <location>
        <begin position="1"/>
        <end position="21"/>
    </location>
</feature>
<accession>A0A699Z5W4</accession>
<sequence>MSRAALALTLALTLLITECWAAQDIKLAWAKDRWCNPSLVEYHGDHISAAKTTDFKRKRETTWWINSLFMCSGRSSSNLSCTPFHPWRSRFSECTFDKRVRAGKVDVAGLGDVKLWVWPGKGVYAIFGRKPQRSSKSHSCTDLIVYHQWLAQVRADPLLPASDPWNLAARDPLALLPTGSNHTYSKDATFVMEKNWMPFVYKDMASQEEQLLVTYMVHPHMIYQLHPNGSATHMWTTRNNTLMQRFQRFDVHGGPPIVYVPPYLARGSAYYLGIMHHIERFDGGRTRLYRHFAYKTATQPPFAIQAISDELPLVYNQTYTVRSAFVAFVTGLHVSTEGVVSITYGSADIESRLLTMTVTELESLFTGNVYFRPINVAASLAAVNAAVSPAARRGLLQAATVTSEGPEYGV</sequence>
<keyword evidence="1" id="KW-0732">Signal</keyword>
<feature type="chain" id="PRO_5025503704" evidence="1">
    <location>
        <begin position="22"/>
        <end position="410"/>
    </location>
</feature>
<dbReference type="InterPro" id="IPR023296">
    <property type="entry name" value="Glyco_hydro_beta-prop_sf"/>
</dbReference>
<dbReference type="Proteomes" id="UP000485058">
    <property type="component" value="Unassembled WGS sequence"/>
</dbReference>
<proteinExistence type="predicted"/>
<organism evidence="2 3">
    <name type="scientific">Haematococcus lacustris</name>
    <name type="common">Green alga</name>
    <name type="synonym">Haematococcus pluvialis</name>
    <dbReference type="NCBI Taxonomy" id="44745"/>
    <lineage>
        <taxon>Eukaryota</taxon>
        <taxon>Viridiplantae</taxon>
        <taxon>Chlorophyta</taxon>
        <taxon>core chlorophytes</taxon>
        <taxon>Chlorophyceae</taxon>
        <taxon>CS clade</taxon>
        <taxon>Chlamydomonadales</taxon>
        <taxon>Haematococcaceae</taxon>
        <taxon>Haematococcus</taxon>
    </lineage>
</organism>
<evidence type="ECO:0000256" key="1">
    <source>
        <dbReference type="SAM" id="SignalP"/>
    </source>
</evidence>
<gene>
    <name evidence="2" type="ORF">HaLaN_10838</name>
</gene>
<comment type="caution">
    <text evidence="2">The sequence shown here is derived from an EMBL/GenBank/DDBJ whole genome shotgun (WGS) entry which is preliminary data.</text>
</comment>
<dbReference type="EMBL" id="BLLF01000759">
    <property type="protein sequence ID" value="GFH14728.1"/>
    <property type="molecule type" value="Genomic_DNA"/>
</dbReference>